<evidence type="ECO:0000313" key="2">
    <source>
        <dbReference type="Proteomes" id="UP000509414"/>
    </source>
</evidence>
<dbReference type="KEGG" id="cinf:CINF_0225"/>
<dbReference type="AlphaFoldDB" id="A0A7H9CKI8"/>
<evidence type="ECO:0000313" key="1">
    <source>
        <dbReference type="EMBL" id="QLI04774.1"/>
    </source>
</evidence>
<dbReference type="EMBL" id="CP049075">
    <property type="protein sequence ID" value="QLI04774.1"/>
    <property type="molecule type" value="Genomic_DNA"/>
</dbReference>
<protein>
    <submittedName>
        <fullName evidence="1">Uncharacterized protein</fullName>
    </submittedName>
</protein>
<dbReference type="Proteomes" id="UP000509414">
    <property type="component" value="Chromosome"/>
</dbReference>
<gene>
    <name evidence="1" type="ORF">CINF_0225</name>
</gene>
<accession>A0A7H9CKI8</accession>
<dbReference type="RefSeq" id="WP_179975435.1">
    <property type="nucleotide sequence ID" value="NZ_CP049075.1"/>
</dbReference>
<name>A0A7H9CKI8_9BACT</name>
<sequence length="239" mass="25652">MKKAISLLELLLAIIVVGIGASAIPPIVMATTKANEQTILSEVVTSTRIMIDELLLEPYNSVLANGFTGKSGATLYTGIVKTVDCGDNADCDSKDRRFNKNATQYFSRSLAVNSDGNFVKAENLARKSGEANKPGSANYALGLNNRKNAVERSIDTGTGNRNLIKFKSLAKARFLDIAGDADNKSELNVTFDLSKANGDNPKNVMVVDVNSSFDNNSKIGGIENVILYGFAFNISEESK</sequence>
<proteinExistence type="predicted"/>
<keyword evidence="2" id="KW-1185">Reference proteome</keyword>
<organism evidence="1 2">
    <name type="scientific">Candidatus Campylobacter infans</name>
    <dbReference type="NCBI Taxonomy" id="2561898"/>
    <lineage>
        <taxon>Bacteria</taxon>
        <taxon>Pseudomonadati</taxon>
        <taxon>Campylobacterota</taxon>
        <taxon>Epsilonproteobacteria</taxon>
        <taxon>Campylobacterales</taxon>
        <taxon>Campylobacteraceae</taxon>
        <taxon>Campylobacter</taxon>
    </lineage>
</organism>
<reference evidence="1 2" key="1">
    <citation type="submission" date="2020-02" db="EMBL/GenBank/DDBJ databases">
        <title>Complete genome sequence of the novel Campylobacter species Candidatus Campylobacter infans.</title>
        <authorList>
            <person name="Duim B."/>
            <person name="Zomer A."/>
            <person name="van der Graaf L."/>
            <person name="Wagenaar J."/>
        </authorList>
    </citation>
    <scope>NUCLEOTIDE SEQUENCE [LARGE SCALE GENOMIC DNA]</scope>
    <source>
        <strain evidence="1 2">19S00001</strain>
    </source>
</reference>